<name>A0A9W6KHR2_9ACTN</name>
<evidence type="ECO:0000313" key="2">
    <source>
        <dbReference type="EMBL" id="GLL01443.1"/>
    </source>
</evidence>
<dbReference type="Pfam" id="PF08241">
    <property type="entry name" value="Methyltransf_11"/>
    <property type="match status" value="1"/>
</dbReference>
<protein>
    <submittedName>
        <fullName evidence="2">SAM-dependent methyltransferase</fullName>
    </submittedName>
</protein>
<comment type="caution">
    <text evidence="2">The sequence shown here is derived from an EMBL/GenBank/DDBJ whole genome shotgun (WGS) entry which is preliminary data.</text>
</comment>
<dbReference type="EMBL" id="BSFP01000016">
    <property type="protein sequence ID" value="GLL01443.1"/>
    <property type="molecule type" value="Genomic_DNA"/>
</dbReference>
<reference evidence="2" key="1">
    <citation type="journal article" date="2014" name="Int. J. Syst. Evol. Microbiol.">
        <title>Complete genome sequence of Corynebacterium casei LMG S-19264T (=DSM 44701T), isolated from a smear-ripened cheese.</title>
        <authorList>
            <consortium name="US DOE Joint Genome Institute (JGI-PGF)"/>
            <person name="Walter F."/>
            <person name="Albersmeier A."/>
            <person name="Kalinowski J."/>
            <person name="Ruckert C."/>
        </authorList>
    </citation>
    <scope>NUCLEOTIDE SEQUENCE</scope>
    <source>
        <strain evidence="2">VKM Ac-1321</strain>
    </source>
</reference>
<proteinExistence type="predicted"/>
<keyword evidence="2" id="KW-0489">Methyltransferase</keyword>
<keyword evidence="3" id="KW-1185">Reference proteome</keyword>
<evidence type="ECO:0000313" key="3">
    <source>
        <dbReference type="Proteomes" id="UP001143480"/>
    </source>
</evidence>
<dbReference type="InterPro" id="IPR013216">
    <property type="entry name" value="Methyltransf_11"/>
</dbReference>
<dbReference type="AlphaFoldDB" id="A0A9W6KHR2"/>
<dbReference type="PANTHER" id="PTHR42912">
    <property type="entry name" value="METHYLTRANSFERASE"/>
    <property type="match status" value="1"/>
</dbReference>
<accession>A0A9W6KHR2</accession>
<feature type="domain" description="Methyltransferase type 11" evidence="1">
    <location>
        <begin position="38"/>
        <end position="130"/>
    </location>
</feature>
<evidence type="ECO:0000259" key="1">
    <source>
        <dbReference type="Pfam" id="PF08241"/>
    </source>
</evidence>
<organism evidence="2 3">
    <name type="scientific">Dactylosporangium matsuzakiense</name>
    <dbReference type="NCBI Taxonomy" id="53360"/>
    <lineage>
        <taxon>Bacteria</taxon>
        <taxon>Bacillati</taxon>
        <taxon>Actinomycetota</taxon>
        <taxon>Actinomycetes</taxon>
        <taxon>Micromonosporales</taxon>
        <taxon>Micromonosporaceae</taxon>
        <taxon>Dactylosporangium</taxon>
    </lineage>
</organism>
<dbReference type="Proteomes" id="UP001143480">
    <property type="component" value="Unassembled WGS sequence"/>
</dbReference>
<dbReference type="InterPro" id="IPR029063">
    <property type="entry name" value="SAM-dependent_MTases_sf"/>
</dbReference>
<dbReference type="PANTHER" id="PTHR42912:SF93">
    <property type="entry name" value="N6-ADENOSINE-METHYLTRANSFERASE TMT1A"/>
    <property type="match status" value="1"/>
</dbReference>
<gene>
    <name evidence="2" type="ORF">GCM10017581_031840</name>
</gene>
<dbReference type="GO" id="GO:0032259">
    <property type="term" value="P:methylation"/>
    <property type="evidence" value="ECO:0007669"/>
    <property type="project" value="UniProtKB-KW"/>
</dbReference>
<dbReference type="InterPro" id="IPR050508">
    <property type="entry name" value="Methyltransf_Superfamily"/>
</dbReference>
<keyword evidence="2" id="KW-0808">Transferase</keyword>
<dbReference type="RefSeq" id="WP_261964910.1">
    <property type="nucleotide sequence ID" value="NZ_BAAAXA010000001.1"/>
</dbReference>
<dbReference type="GO" id="GO:0008757">
    <property type="term" value="F:S-adenosylmethionine-dependent methyltransferase activity"/>
    <property type="evidence" value="ECO:0007669"/>
    <property type="project" value="InterPro"/>
</dbReference>
<sequence>MSFEVAAGAYERFMGRFSVPLAARFADLAGVVAGLRVLDVGAGTGALTNELVGRVGAAAVAAVDPSEAFVAAARARFPDVDVRLGSAEHLPYPSEAFDCALAQLVVHFMRDPVAGLREMARVTRAGGVVAACVWDHAAGGGPVSLFWRAALDLDPAARDESGLAGAREGHLAELFAAAGLAGVRSAGLTVGVTYAGFDAWWEPYTLGVGPAGDYVQGLDTAHRDALRAHCASLLPAHGPIDITATAWAAVATTGPSETTGRPQTTGPTS</sequence>
<dbReference type="SUPFAM" id="SSF53335">
    <property type="entry name" value="S-adenosyl-L-methionine-dependent methyltransferases"/>
    <property type="match status" value="1"/>
</dbReference>
<dbReference type="CDD" id="cd02440">
    <property type="entry name" value="AdoMet_MTases"/>
    <property type="match status" value="1"/>
</dbReference>
<dbReference type="Gene3D" id="3.40.50.150">
    <property type="entry name" value="Vaccinia Virus protein VP39"/>
    <property type="match status" value="1"/>
</dbReference>
<reference evidence="2" key="2">
    <citation type="submission" date="2023-01" db="EMBL/GenBank/DDBJ databases">
        <authorList>
            <person name="Sun Q."/>
            <person name="Evtushenko L."/>
        </authorList>
    </citation>
    <scope>NUCLEOTIDE SEQUENCE</scope>
    <source>
        <strain evidence="2">VKM Ac-1321</strain>
    </source>
</reference>